<reference evidence="2 4" key="1">
    <citation type="submission" date="2023-10" db="EMBL/GenBank/DDBJ databases">
        <title>Whole Genome based description of the genera Actinobaculum and Actinotignum reveals a complex phylogenetic relationship within the species included in the genus Actinotignum.</title>
        <authorList>
            <person name="Jensen C.S."/>
            <person name="Dargis R."/>
            <person name="Kemp M."/>
            <person name="Christensen J.J."/>
        </authorList>
    </citation>
    <scope>NUCLEOTIDE SEQUENCE</scope>
    <source>
        <strain evidence="3 4">SLA_B089</strain>
        <strain evidence="2">SLA_B245</strain>
    </source>
</reference>
<dbReference type="RefSeq" id="WP_087069807.1">
    <property type="nucleotide sequence ID" value="NZ_CAUPFC010000011.1"/>
</dbReference>
<name>A0AAW9HKZ8_9ACTO</name>
<feature type="transmembrane region" description="Helical" evidence="1">
    <location>
        <begin position="7"/>
        <end position="24"/>
    </location>
</feature>
<keyword evidence="4" id="KW-1185">Reference proteome</keyword>
<dbReference type="EMBL" id="JAWNFY010000011">
    <property type="protein sequence ID" value="MDY5146364.1"/>
    <property type="molecule type" value="Genomic_DNA"/>
</dbReference>
<proteinExistence type="predicted"/>
<evidence type="ECO:0000256" key="1">
    <source>
        <dbReference type="SAM" id="Phobius"/>
    </source>
</evidence>
<organism evidence="2 5">
    <name type="scientific">Actinotignum timonense</name>
    <dbReference type="NCBI Taxonomy" id="1870995"/>
    <lineage>
        <taxon>Bacteria</taxon>
        <taxon>Bacillati</taxon>
        <taxon>Actinomycetota</taxon>
        <taxon>Actinomycetes</taxon>
        <taxon>Actinomycetales</taxon>
        <taxon>Actinomycetaceae</taxon>
        <taxon>Actinotignum</taxon>
    </lineage>
</organism>
<evidence type="ECO:0000313" key="4">
    <source>
        <dbReference type="Proteomes" id="UP001284901"/>
    </source>
</evidence>
<protein>
    <submittedName>
        <fullName evidence="2">YgjV family protein</fullName>
    </submittedName>
</protein>
<keyword evidence="1" id="KW-0472">Membrane</keyword>
<comment type="caution">
    <text evidence="2">The sequence shown here is derived from an EMBL/GenBank/DDBJ whole genome shotgun (WGS) entry which is preliminary data.</text>
</comment>
<evidence type="ECO:0000313" key="2">
    <source>
        <dbReference type="EMBL" id="MDY5140711.1"/>
    </source>
</evidence>
<dbReference type="GeneID" id="92813716"/>
<gene>
    <name evidence="2" type="ORF">R6G74_05210</name>
    <name evidence="3" type="ORF">R6P33_04915</name>
</gene>
<evidence type="ECO:0000313" key="5">
    <source>
        <dbReference type="Proteomes" id="UP001288320"/>
    </source>
</evidence>
<sequence>MDQKTLLEAFGWLGSLLVVLSLILPNQRKFRFWNFVGSGIAAIYNLILGIWPMVIMNTAIVIIDLYWLQRLIRKDRDHRKDADSNAQSQAPTPASNT</sequence>
<evidence type="ECO:0000313" key="3">
    <source>
        <dbReference type="EMBL" id="MDY5146364.1"/>
    </source>
</evidence>
<dbReference type="Proteomes" id="UP001284901">
    <property type="component" value="Unassembled WGS sequence"/>
</dbReference>
<dbReference type="Proteomes" id="UP001288320">
    <property type="component" value="Unassembled WGS sequence"/>
</dbReference>
<keyword evidence="1" id="KW-0812">Transmembrane</keyword>
<feature type="transmembrane region" description="Helical" evidence="1">
    <location>
        <begin position="44"/>
        <end position="68"/>
    </location>
</feature>
<accession>A0AAW9HKZ8</accession>
<dbReference type="AlphaFoldDB" id="A0AAW9HKZ8"/>
<dbReference type="EMBL" id="JAWNFV010000009">
    <property type="protein sequence ID" value="MDY5140711.1"/>
    <property type="molecule type" value="Genomic_DNA"/>
</dbReference>
<keyword evidence="1" id="KW-1133">Transmembrane helix</keyword>